<evidence type="ECO:0000259" key="3">
    <source>
        <dbReference type="PROSITE" id="PS50075"/>
    </source>
</evidence>
<evidence type="ECO:0000313" key="4">
    <source>
        <dbReference type="EMBL" id="GEM39796.1"/>
    </source>
</evidence>
<keyword evidence="2" id="KW-0597">Phosphoprotein</keyword>
<dbReference type="GO" id="GO:0031177">
    <property type="term" value="F:phosphopantetheine binding"/>
    <property type="evidence" value="ECO:0007669"/>
    <property type="project" value="InterPro"/>
</dbReference>
<dbReference type="RefSeq" id="WP_147134122.1">
    <property type="nucleotide sequence ID" value="NZ_BJXA01000028.1"/>
</dbReference>
<evidence type="ECO:0000256" key="1">
    <source>
        <dbReference type="ARBA" id="ARBA00022450"/>
    </source>
</evidence>
<proteinExistence type="predicted"/>
<dbReference type="InterPro" id="IPR020806">
    <property type="entry name" value="PKS_PP-bd"/>
</dbReference>
<keyword evidence="5" id="KW-1185">Reference proteome</keyword>
<dbReference type="InterPro" id="IPR009081">
    <property type="entry name" value="PP-bd_ACP"/>
</dbReference>
<keyword evidence="1" id="KW-0596">Phosphopantetheine</keyword>
<dbReference type="OrthoDB" id="2085352at2"/>
<dbReference type="Proteomes" id="UP000321424">
    <property type="component" value="Unassembled WGS sequence"/>
</dbReference>
<feature type="domain" description="Carrier" evidence="3">
    <location>
        <begin position="9"/>
        <end position="84"/>
    </location>
</feature>
<comment type="caution">
    <text evidence="4">The sequence shown here is derived from an EMBL/GenBank/DDBJ whole genome shotgun (WGS) entry which is preliminary data.</text>
</comment>
<dbReference type="Pfam" id="PF00550">
    <property type="entry name" value="PP-binding"/>
    <property type="match status" value="1"/>
</dbReference>
<dbReference type="SUPFAM" id="SSF47336">
    <property type="entry name" value="ACP-like"/>
    <property type="match status" value="1"/>
</dbReference>
<evidence type="ECO:0000256" key="2">
    <source>
        <dbReference type="ARBA" id="ARBA00022553"/>
    </source>
</evidence>
<organism evidence="4 5">
    <name type="scientific">Nocardia ninae NBRC 108245</name>
    <dbReference type="NCBI Taxonomy" id="1210091"/>
    <lineage>
        <taxon>Bacteria</taxon>
        <taxon>Bacillati</taxon>
        <taxon>Actinomycetota</taxon>
        <taxon>Actinomycetes</taxon>
        <taxon>Mycobacteriales</taxon>
        <taxon>Nocardiaceae</taxon>
        <taxon>Nocardia</taxon>
    </lineage>
</organism>
<sequence length="92" mass="10107">MSEDGAGTADPHDVAGHIAQSWCRALQVPEVHDDDDFFELGGHSLLVTRIVSYLRRELGVEVDMLQVFDTSSFGEFRDTVAELVAKTNGATR</sequence>
<evidence type="ECO:0000313" key="5">
    <source>
        <dbReference type="Proteomes" id="UP000321424"/>
    </source>
</evidence>
<dbReference type="PROSITE" id="PS50075">
    <property type="entry name" value="CARRIER"/>
    <property type="match status" value="1"/>
</dbReference>
<dbReference type="EMBL" id="BJXA01000028">
    <property type="protein sequence ID" value="GEM39796.1"/>
    <property type="molecule type" value="Genomic_DNA"/>
</dbReference>
<dbReference type="InterPro" id="IPR036736">
    <property type="entry name" value="ACP-like_sf"/>
</dbReference>
<reference evidence="4 5" key="1">
    <citation type="submission" date="2019-07" db="EMBL/GenBank/DDBJ databases">
        <title>Whole genome shotgun sequence of Nocardia ninae NBRC 108245.</title>
        <authorList>
            <person name="Hosoyama A."/>
            <person name="Uohara A."/>
            <person name="Ohji S."/>
            <person name="Ichikawa N."/>
        </authorList>
    </citation>
    <scope>NUCLEOTIDE SEQUENCE [LARGE SCALE GENOMIC DNA]</scope>
    <source>
        <strain evidence="4 5">NBRC 108245</strain>
    </source>
</reference>
<protein>
    <recommendedName>
        <fullName evidence="3">Carrier domain-containing protein</fullName>
    </recommendedName>
</protein>
<name>A0A511MIP6_9NOCA</name>
<accession>A0A511MIP6</accession>
<dbReference type="PANTHER" id="PTHR44845:SF6">
    <property type="entry name" value="BETA-ALANINE-ACTIVATING ENZYME"/>
    <property type="match status" value="1"/>
</dbReference>
<dbReference type="Gene3D" id="1.10.1200.10">
    <property type="entry name" value="ACP-like"/>
    <property type="match status" value="1"/>
</dbReference>
<dbReference type="SMART" id="SM00823">
    <property type="entry name" value="PKS_PP"/>
    <property type="match status" value="1"/>
</dbReference>
<dbReference type="AlphaFoldDB" id="A0A511MIP6"/>
<dbReference type="PANTHER" id="PTHR44845">
    <property type="entry name" value="CARRIER DOMAIN-CONTAINING PROTEIN"/>
    <property type="match status" value="1"/>
</dbReference>
<gene>
    <name evidence="4" type="ORF">NN4_43150</name>
</gene>